<dbReference type="OrthoDB" id="2061841at2"/>
<name>A0A224WZQ6_9LACT</name>
<evidence type="ECO:0000313" key="1">
    <source>
        <dbReference type="EMBL" id="GAX47529.1"/>
    </source>
</evidence>
<organism evidence="1 2">
    <name type="scientific">Pseudolactococcus reticulitermitis</name>
    <dbReference type="NCBI Taxonomy" id="2025039"/>
    <lineage>
        <taxon>Bacteria</taxon>
        <taxon>Bacillati</taxon>
        <taxon>Bacillota</taxon>
        <taxon>Bacilli</taxon>
        <taxon>Lactobacillales</taxon>
        <taxon>Streptococcaceae</taxon>
        <taxon>Pseudolactococcus</taxon>
    </lineage>
</organism>
<dbReference type="SUPFAM" id="SSF101386">
    <property type="entry name" value="all-alpha NTP pyrophosphatases"/>
    <property type="match status" value="1"/>
</dbReference>
<gene>
    <name evidence="1" type="ORF">RsY01_1129</name>
</gene>
<accession>A0A224WZQ6</accession>
<dbReference type="Proteomes" id="UP000218689">
    <property type="component" value="Unassembled WGS sequence"/>
</dbReference>
<dbReference type="AlphaFoldDB" id="A0A224WZQ6"/>
<comment type="caution">
    <text evidence="1">The sequence shown here is derived from an EMBL/GenBank/DDBJ whole genome shotgun (WGS) entry which is preliminary data.</text>
</comment>
<dbReference type="Gene3D" id="1.10.287.1080">
    <property type="entry name" value="MazG-like"/>
    <property type="match status" value="1"/>
</dbReference>
<protein>
    <recommendedName>
        <fullName evidence="3">NTP pyrophosphohydrolase MazG putative catalytic core domain-containing protein</fullName>
    </recommendedName>
</protein>
<keyword evidence="2" id="KW-1185">Reference proteome</keyword>
<dbReference type="RefSeq" id="WP_094784572.1">
    <property type="nucleotide sequence ID" value="NZ_BEDT01000002.1"/>
</dbReference>
<dbReference type="EMBL" id="BEDT01000002">
    <property type="protein sequence ID" value="GAX47529.1"/>
    <property type="molecule type" value="Genomic_DNA"/>
</dbReference>
<reference evidence="2" key="1">
    <citation type="submission" date="2017-08" db="EMBL/GenBank/DDBJ databases">
        <title>Draft genome sequence of Lactococcus sp. strain Rs-Y01, isolated from the gut of the lower termite Reticulitermes speratus.</title>
        <authorList>
            <person name="Ohkuma M."/>
            <person name="Yuki M."/>
        </authorList>
    </citation>
    <scope>NUCLEOTIDE SEQUENCE [LARGE SCALE GENOMIC DNA]</scope>
    <source>
        <strain evidence="2">Rs-Y01</strain>
    </source>
</reference>
<evidence type="ECO:0008006" key="3">
    <source>
        <dbReference type="Google" id="ProtNLM"/>
    </source>
</evidence>
<proteinExistence type="predicted"/>
<evidence type="ECO:0000313" key="2">
    <source>
        <dbReference type="Proteomes" id="UP000218689"/>
    </source>
</evidence>
<sequence>MTELTFKSLQDYLTIKYDAICQRKNISSPSTSDLFIKLVEEIGEVAEVLSQQKGNKASTDYVVEIANVNAIDLTKAIIEKDKLASVKYNQSLNLADFLAKD</sequence>